<comment type="caution">
    <text evidence="3">The sequence shown here is derived from an EMBL/GenBank/DDBJ whole genome shotgun (WGS) entry which is preliminary data.</text>
</comment>
<proteinExistence type="predicted"/>
<feature type="compositionally biased region" description="Basic and acidic residues" evidence="1">
    <location>
        <begin position="272"/>
        <end position="282"/>
    </location>
</feature>
<evidence type="ECO:0000313" key="4">
    <source>
        <dbReference type="Proteomes" id="UP000604273"/>
    </source>
</evidence>
<keyword evidence="4" id="KW-1185">Reference proteome</keyword>
<organism evidence="3 4">
    <name type="scientific">Fusarium gaditjirri</name>
    <dbReference type="NCBI Taxonomy" id="282569"/>
    <lineage>
        <taxon>Eukaryota</taxon>
        <taxon>Fungi</taxon>
        <taxon>Dikarya</taxon>
        <taxon>Ascomycota</taxon>
        <taxon>Pezizomycotina</taxon>
        <taxon>Sordariomycetes</taxon>
        <taxon>Hypocreomycetidae</taxon>
        <taxon>Hypocreales</taxon>
        <taxon>Nectriaceae</taxon>
        <taxon>Fusarium</taxon>
        <taxon>Fusarium nisikadoi species complex</taxon>
    </lineage>
</organism>
<dbReference type="EMBL" id="JABFAI010000079">
    <property type="protein sequence ID" value="KAF4956812.1"/>
    <property type="molecule type" value="Genomic_DNA"/>
</dbReference>
<feature type="region of interest" description="Disordered" evidence="1">
    <location>
        <begin position="127"/>
        <end position="146"/>
    </location>
</feature>
<dbReference type="OrthoDB" id="5048846at2759"/>
<protein>
    <submittedName>
        <fullName evidence="3">Uncharacterized protein</fullName>
    </submittedName>
</protein>
<reference evidence="3" key="1">
    <citation type="journal article" date="2020" name="BMC Genomics">
        <title>Correction to: Identification and distribution of gene clusters required for synthesis of sphingolipid metabolism inhibitors in diverse species of the filamentous fungus Fusarium.</title>
        <authorList>
            <person name="Kim H.S."/>
            <person name="Lohmar J.M."/>
            <person name="Busman M."/>
            <person name="Brown D.W."/>
            <person name="Naumann T.A."/>
            <person name="Divon H.H."/>
            <person name="Lysoe E."/>
            <person name="Uhlig S."/>
            <person name="Proctor R.H."/>
        </authorList>
    </citation>
    <scope>NUCLEOTIDE SEQUENCE</scope>
    <source>
        <strain evidence="3">NRRL 45417</strain>
    </source>
</reference>
<feature type="region of interest" description="Disordered" evidence="1">
    <location>
        <begin position="164"/>
        <end position="307"/>
    </location>
</feature>
<feature type="compositionally biased region" description="Pro residues" evidence="1">
    <location>
        <begin position="363"/>
        <end position="372"/>
    </location>
</feature>
<feature type="compositionally biased region" description="Basic and acidic residues" evidence="1">
    <location>
        <begin position="233"/>
        <end position="251"/>
    </location>
</feature>
<feature type="compositionally biased region" description="Basic and acidic residues" evidence="1">
    <location>
        <begin position="183"/>
        <end position="192"/>
    </location>
</feature>
<feature type="region of interest" description="Disordered" evidence="1">
    <location>
        <begin position="77"/>
        <end position="97"/>
    </location>
</feature>
<evidence type="ECO:0000256" key="2">
    <source>
        <dbReference type="SAM" id="SignalP"/>
    </source>
</evidence>
<feature type="signal peptide" evidence="2">
    <location>
        <begin position="1"/>
        <end position="23"/>
    </location>
</feature>
<reference evidence="3" key="2">
    <citation type="submission" date="2020-05" db="EMBL/GenBank/DDBJ databases">
        <authorList>
            <person name="Kim H.-S."/>
            <person name="Proctor R.H."/>
            <person name="Brown D.W."/>
        </authorList>
    </citation>
    <scope>NUCLEOTIDE SEQUENCE</scope>
    <source>
        <strain evidence="3">NRRL 45417</strain>
    </source>
</reference>
<feature type="compositionally biased region" description="Basic and acidic residues" evidence="1">
    <location>
        <begin position="212"/>
        <end position="225"/>
    </location>
</feature>
<dbReference type="AlphaFoldDB" id="A0A8H4TF79"/>
<evidence type="ECO:0000313" key="3">
    <source>
        <dbReference type="EMBL" id="KAF4956812.1"/>
    </source>
</evidence>
<feature type="compositionally biased region" description="Basic and acidic residues" evidence="1">
    <location>
        <begin position="88"/>
        <end position="97"/>
    </location>
</feature>
<dbReference type="Proteomes" id="UP000604273">
    <property type="component" value="Unassembled WGS sequence"/>
</dbReference>
<feature type="chain" id="PRO_5034575843" evidence="2">
    <location>
        <begin position="24"/>
        <end position="372"/>
    </location>
</feature>
<evidence type="ECO:0000256" key="1">
    <source>
        <dbReference type="SAM" id="MobiDB-lite"/>
    </source>
</evidence>
<keyword evidence="2" id="KW-0732">Signal</keyword>
<feature type="compositionally biased region" description="Basic and acidic residues" evidence="1">
    <location>
        <begin position="340"/>
        <end position="355"/>
    </location>
</feature>
<sequence>MASPCLSRLLLIFMVVGFVHVLAHPIKDDPAEWGSVNVKKLPCTKFGGKEEKNTHTHTQYGSKEPPVIHNHITLDVEEEKGSKHKSHSKESEPETIKTKFAKLKKDWHASKFNKLNEAKDTELNYGKASQFQRKSKPKLCDTPEGKAKVAKVVNLLSEGLKTSWDSLDGKFSQGPKDYYQNTGKDEESKDTGYTKNSGLYGKQKNEDEDEAAKDYKYKDHKADKHEDEEEDEGAKNYKYKDHKAEKHKDSEGSSNSKYPEVKQKHYKINPATEKDAHSDKASKTKSVRSNISHPPLPSKHAESKEVVHEKGLPDEVLILVSPLAYVVQQLVKIGKTNKAAKKEAKKEAKKKEKNPFRPRRPGARPPNPRGSN</sequence>
<feature type="region of interest" description="Disordered" evidence="1">
    <location>
        <begin position="332"/>
        <end position="372"/>
    </location>
</feature>
<name>A0A8H4TF79_9HYPO</name>
<accession>A0A8H4TF79</accession>
<gene>
    <name evidence="3" type="ORF">FGADI_3594</name>
</gene>